<dbReference type="AlphaFoldDB" id="A0A9P4S4A6"/>
<evidence type="ECO:0000256" key="4">
    <source>
        <dbReference type="ARBA" id="ARBA00023128"/>
    </source>
</evidence>
<protein>
    <recommendedName>
        <fullName evidence="6">Large ribosomal subunit protein mL49</fullName>
    </recommendedName>
</protein>
<dbReference type="PANTHER" id="PTHR13477:SF0">
    <property type="entry name" value="LARGE RIBOSOMAL SUBUNIT PROTEIN ML49"/>
    <property type="match status" value="1"/>
</dbReference>
<accession>A0A9P4S4A6</accession>
<feature type="compositionally biased region" description="Polar residues" evidence="7">
    <location>
        <begin position="79"/>
        <end position="91"/>
    </location>
</feature>
<evidence type="ECO:0000256" key="3">
    <source>
        <dbReference type="ARBA" id="ARBA00022980"/>
    </source>
</evidence>
<dbReference type="InterPro" id="IPR007740">
    <property type="entry name" value="Ribosomal_mL49"/>
</dbReference>
<dbReference type="EMBL" id="MU006106">
    <property type="protein sequence ID" value="KAF2835804.1"/>
    <property type="molecule type" value="Genomic_DNA"/>
</dbReference>
<proteinExistence type="inferred from homology"/>
<dbReference type="Pfam" id="PF05046">
    <property type="entry name" value="Img2"/>
    <property type="match status" value="1"/>
</dbReference>
<evidence type="ECO:0000256" key="1">
    <source>
        <dbReference type="ARBA" id="ARBA00004173"/>
    </source>
</evidence>
<keyword evidence="9" id="KW-1185">Reference proteome</keyword>
<evidence type="ECO:0000256" key="7">
    <source>
        <dbReference type="SAM" id="MobiDB-lite"/>
    </source>
</evidence>
<evidence type="ECO:0000256" key="6">
    <source>
        <dbReference type="ARBA" id="ARBA00035191"/>
    </source>
</evidence>
<organism evidence="8 9">
    <name type="scientific">Patellaria atrata CBS 101060</name>
    <dbReference type="NCBI Taxonomy" id="1346257"/>
    <lineage>
        <taxon>Eukaryota</taxon>
        <taxon>Fungi</taxon>
        <taxon>Dikarya</taxon>
        <taxon>Ascomycota</taxon>
        <taxon>Pezizomycotina</taxon>
        <taxon>Dothideomycetes</taxon>
        <taxon>Dothideomycetes incertae sedis</taxon>
        <taxon>Patellariales</taxon>
        <taxon>Patellariaceae</taxon>
        <taxon>Patellaria</taxon>
    </lineage>
</organism>
<keyword evidence="4" id="KW-0496">Mitochondrion</keyword>
<evidence type="ECO:0000256" key="5">
    <source>
        <dbReference type="ARBA" id="ARBA00023274"/>
    </source>
</evidence>
<dbReference type="Proteomes" id="UP000799429">
    <property type="component" value="Unassembled WGS sequence"/>
</dbReference>
<dbReference type="PANTHER" id="PTHR13477">
    <property type="entry name" value="MITOCHONDRIAL 39S RIBOSOMAL PROTEIN L49"/>
    <property type="match status" value="1"/>
</dbReference>
<keyword evidence="3" id="KW-0689">Ribosomal protein</keyword>
<evidence type="ECO:0000313" key="9">
    <source>
        <dbReference type="Proteomes" id="UP000799429"/>
    </source>
</evidence>
<dbReference type="GO" id="GO:0003735">
    <property type="term" value="F:structural constituent of ribosome"/>
    <property type="evidence" value="ECO:0007669"/>
    <property type="project" value="InterPro"/>
</dbReference>
<keyword evidence="5" id="KW-0687">Ribonucleoprotein</keyword>
<reference evidence="8" key="1">
    <citation type="journal article" date="2020" name="Stud. Mycol.">
        <title>101 Dothideomycetes genomes: a test case for predicting lifestyles and emergence of pathogens.</title>
        <authorList>
            <person name="Haridas S."/>
            <person name="Albert R."/>
            <person name="Binder M."/>
            <person name="Bloem J."/>
            <person name="Labutti K."/>
            <person name="Salamov A."/>
            <person name="Andreopoulos B."/>
            <person name="Baker S."/>
            <person name="Barry K."/>
            <person name="Bills G."/>
            <person name="Bluhm B."/>
            <person name="Cannon C."/>
            <person name="Castanera R."/>
            <person name="Culley D."/>
            <person name="Daum C."/>
            <person name="Ezra D."/>
            <person name="Gonzalez J."/>
            <person name="Henrissat B."/>
            <person name="Kuo A."/>
            <person name="Liang C."/>
            <person name="Lipzen A."/>
            <person name="Lutzoni F."/>
            <person name="Magnuson J."/>
            <person name="Mondo S."/>
            <person name="Nolan M."/>
            <person name="Ohm R."/>
            <person name="Pangilinan J."/>
            <person name="Park H.-J."/>
            <person name="Ramirez L."/>
            <person name="Alfaro M."/>
            <person name="Sun H."/>
            <person name="Tritt A."/>
            <person name="Yoshinaga Y."/>
            <person name="Zwiers L.-H."/>
            <person name="Turgeon B."/>
            <person name="Goodwin S."/>
            <person name="Spatafora J."/>
            <person name="Crous P."/>
            <person name="Grigoriev I."/>
        </authorList>
    </citation>
    <scope>NUCLEOTIDE SEQUENCE</scope>
    <source>
        <strain evidence="8">CBS 101060</strain>
    </source>
</reference>
<dbReference type="Gene3D" id="3.30.780.10">
    <property type="entry name" value="SUI1-like domain"/>
    <property type="match status" value="1"/>
</dbReference>
<sequence length="181" mass="19922">MAVPSPLLAFLRPLGLPCSATVRHFLRFSQNTRSSVEGAVPRESISVSATVPVPSLASTSTSNSPPTKVPKAPSPSEAFESQSQSGLKPTVTTPTQIMLPYHISRTPSAQLPFYLLRKRGGNLHQTRVKGIAGDINVLRTDIQRFLNLPEKEVTINRTTNHIICKGHWRSQLTEWAKQRGF</sequence>
<comment type="similarity">
    <text evidence="2">Belongs to the mitochondrion-specific ribosomal protein mL49 family.</text>
</comment>
<dbReference type="GO" id="GO:0005762">
    <property type="term" value="C:mitochondrial large ribosomal subunit"/>
    <property type="evidence" value="ECO:0007669"/>
    <property type="project" value="TreeGrafter"/>
</dbReference>
<feature type="compositionally biased region" description="Polar residues" evidence="7">
    <location>
        <begin position="56"/>
        <end position="66"/>
    </location>
</feature>
<name>A0A9P4S4A6_9PEZI</name>
<feature type="region of interest" description="Disordered" evidence="7">
    <location>
        <begin position="54"/>
        <end position="91"/>
    </location>
</feature>
<gene>
    <name evidence="8" type="ORF">M501DRAFT_997469</name>
</gene>
<dbReference type="GO" id="GO:0006412">
    <property type="term" value="P:translation"/>
    <property type="evidence" value="ECO:0007669"/>
    <property type="project" value="InterPro"/>
</dbReference>
<comment type="caution">
    <text evidence="8">The sequence shown here is derived from an EMBL/GenBank/DDBJ whole genome shotgun (WGS) entry which is preliminary data.</text>
</comment>
<dbReference type="OrthoDB" id="19439at2759"/>
<evidence type="ECO:0000256" key="2">
    <source>
        <dbReference type="ARBA" id="ARBA00005677"/>
    </source>
</evidence>
<evidence type="ECO:0000313" key="8">
    <source>
        <dbReference type="EMBL" id="KAF2835804.1"/>
    </source>
</evidence>
<comment type="subcellular location">
    <subcellularLocation>
        <location evidence="1">Mitochondrion</location>
    </subcellularLocation>
</comment>